<organism evidence="2 3">
    <name type="scientific">Eufriesea mexicana</name>
    <dbReference type="NCBI Taxonomy" id="516756"/>
    <lineage>
        <taxon>Eukaryota</taxon>
        <taxon>Metazoa</taxon>
        <taxon>Ecdysozoa</taxon>
        <taxon>Arthropoda</taxon>
        <taxon>Hexapoda</taxon>
        <taxon>Insecta</taxon>
        <taxon>Pterygota</taxon>
        <taxon>Neoptera</taxon>
        <taxon>Endopterygota</taxon>
        <taxon>Hymenoptera</taxon>
        <taxon>Apocrita</taxon>
        <taxon>Aculeata</taxon>
        <taxon>Apoidea</taxon>
        <taxon>Anthophila</taxon>
        <taxon>Apidae</taxon>
        <taxon>Eufriesea</taxon>
    </lineage>
</organism>
<name>A0A310SG04_9HYME</name>
<dbReference type="EMBL" id="KQ765234">
    <property type="protein sequence ID" value="OAD54001.1"/>
    <property type="molecule type" value="Genomic_DNA"/>
</dbReference>
<gene>
    <name evidence="2" type="ORF">WN48_08421</name>
</gene>
<evidence type="ECO:0000313" key="2">
    <source>
        <dbReference type="EMBL" id="OAD54001.1"/>
    </source>
</evidence>
<keyword evidence="3" id="KW-1185">Reference proteome</keyword>
<feature type="compositionally biased region" description="Basic and acidic residues" evidence="1">
    <location>
        <begin position="1"/>
        <end position="22"/>
    </location>
</feature>
<reference evidence="2 3" key="1">
    <citation type="submission" date="2015-07" db="EMBL/GenBank/DDBJ databases">
        <title>The genome of Eufriesea mexicana.</title>
        <authorList>
            <person name="Pan H."/>
            <person name="Kapheim K."/>
        </authorList>
    </citation>
    <scope>NUCLEOTIDE SEQUENCE [LARGE SCALE GENOMIC DNA]</scope>
    <source>
        <strain evidence="2">0111107269</strain>
        <tissue evidence="2">Whole body</tissue>
    </source>
</reference>
<dbReference type="AlphaFoldDB" id="A0A310SG04"/>
<protein>
    <submittedName>
        <fullName evidence="2">Uncharacterized protein</fullName>
    </submittedName>
</protein>
<proteinExistence type="predicted"/>
<accession>A0A310SG04</accession>
<dbReference type="Proteomes" id="UP000250275">
    <property type="component" value="Unassembled WGS sequence"/>
</dbReference>
<feature type="region of interest" description="Disordered" evidence="1">
    <location>
        <begin position="1"/>
        <end position="23"/>
    </location>
</feature>
<evidence type="ECO:0000313" key="3">
    <source>
        <dbReference type="Proteomes" id="UP000250275"/>
    </source>
</evidence>
<sequence>MLGRPRPREEMPRVTGRHEQGKEPYAYFIPNLFPQDRRPTYASRMADAQPRNAVQRVPPTKTRRDLVTRNQERVPKQTVSGVGYIKHSPPPLTGDAYEHCVARRTSTKRRVETRNGSIGFNGTPIETFDRLRTYENLSPTLPVGPNEQMTVNKLVLLFREPLGVNEKTRKAPLEERSNNDHAKWIAFDGDGGDSTRNLRRGRTSYSFGQRLAL</sequence>
<evidence type="ECO:0000256" key="1">
    <source>
        <dbReference type="SAM" id="MobiDB-lite"/>
    </source>
</evidence>